<evidence type="ECO:0000313" key="2">
    <source>
        <dbReference type="Proteomes" id="UP001596137"/>
    </source>
</evidence>
<gene>
    <name evidence="1" type="ORF">ACFP1K_40850</name>
</gene>
<accession>A0ABW1NYZ7</accession>
<evidence type="ECO:0000313" key="1">
    <source>
        <dbReference type="EMBL" id="MFC6087567.1"/>
    </source>
</evidence>
<dbReference type="RefSeq" id="WP_380763941.1">
    <property type="nucleotide sequence ID" value="NZ_JBHSRF010000166.1"/>
</dbReference>
<dbReference type="Proteomes" id="UP001596137">
    <property type="component" value="Unassembled WGS sequence"/>
</dbReference>
<reference evidence="2" key="1">
    <citation type="journal article" date="2019" name="Int. J. Syst. Evol. Microbiol.">
        <title>The Global Catalogue of Microorganisms (GCM) 10K type strain sequencing project: providing services to taxonomists for standard genome sequencing and annotation.</title>
        <authorList>
            <consortium name="The Broad Institute Genomics Platform"/>
            <consortium name="The Broad Institute Genome Sequencing Center for Infectious Disease"/>
            <person name="Wu L."/>
            <person name="Ma J."/>
        </authorList>
    </citation>
    <scope>NUCLEOTIDE SEQUENCE [LARGE SCALE GENOMIC DNA]</scope>
    <source>
        <strain evidence="2">JCM 30346</strain>
    </source>
</reference>
<organism evidence="1 2">
    <name type="scientific">Sphaerisporangium aureirubrum</name>
    <dbReference type="NCBI Taxonomy" id="1544736"/>
    <lineage>
        <taxon>Bacteria</taxon>
        <taxon>Bacillati</taxon>
        <taxon>Actinomycetota</taxon>
        <taxon>Actinomycetes</taxon>
        <taxon>Streptosporangiales</taxon>
        <taxon>Streptosporangiaceae</taxon>
        <taxon>Sphaerisporangium</taxon>
    </lineage>
</organism>
<keyword evidence="2" id="KW-1185">Reference proteome</keyword>
<comment type="caution">
    <text evidence="1">The sequence shown here is derived from an EMBL/GenBank/DDBJ whole genome shotgun (WGS) entry which is preliminary data.</text>
</comment>
<proteinExistence type="predicted"/>
<name>A0ABW1NYZ7_9ACTN</name>
<protein>
    <submittedName>
        <fullName evidence="1">Uncharacterized protein</fullName>
    </submittedName>
</protein>
<sequence>MTPPGPLHITFHASATDLHGTCWCGRTYTCHDAREMWTWLDDHDHRPAPGDE</sequence>
<dbReference type="EMBL" id="JBHSRF010000166">
    <property type="protein sequence ID" value="MFC6087567.1"/>
    <property type="molecule type" value="Genomic_DNA"/>
</dbReference>